<organism evidence="1 2">
    <name type="scientific">Eumeta variegata</name>
    <name type="common">Bagworm moth</name>
    <name type="synonym">Eumeta japonica</name>
    <dbReference type="NCBI Taxonomy" id="151549"/>
    <lineage>
        <taxon>Eukaryota</taxon>
        <taxon>Metazoa</taxon>
        <taxon>Ecdysozoa</taxon>
        <taxon>Arthropoda</taxon>
        <taxon>Hexapoda</taxon>
        <taxon>Insecta</taxon>
        <taxon>Pterygota</taxon>
        <taxon>Neoptera</taxon>
        <taxon>Endopterygota</taxon>
        <taxon>Lepidoptera</taxon>
        <taxon>Glossata</taxon>
        <taxon>Ditrysia</taxon>
        <taxon>Tineoidea</taxon>
        <taxon>Psychidae</taxon>
        <taxon>Oiketicinae</taxon>
        <taxon>Eumeta</taxon>
    </lineage>
</organism>
<dbReference type="Proteomes" id="UP000299102">
    <property type="component" value="Unassembled WGS sequence"/>
</dbReference>
<protein>
    <submittedName>
        <fullName evidence="1">Uncharacterized protein</fullName>
    </submittedName>
</protein>
<comment type="caution">
    <text evidence="1">The sequence shown here is derived from an EMBL/GenBank/DDBJ whole genome shotgun (WGS) entry which is preliminary data.</text>
</comment>
<sequence length="167" mass="17978">MTKLARFMRRPKKRCGSETRVQKFSGPAGTPPRLVPAAGATGLKLGRHPPRNSVTYFDVRGAFFVRMPGVVQSSALAAAAAAAAAGESGFCLSITATRLRRGGHRLQYTAVIDIFRSQRAQAQEVLDSASCQHVTSKEINLRDLSLSLARVSLFTSVPTVKIPTPQK</sequence>
<gene>
    <name evidence="1" type="ORF">EVAR_52614_1</name>
</gene>
<accession>A0A4C1YRG0</accession>
<evidence type="ECO:0000313" key="1">
    <source>
        <dbReference type="EMBL" id="GBP76925.1"/>
    </source>
</evidence>
<keyword evidence="2" id="KW-1185">Reference proteome</keyword>
<reference evidence="1 2" key="1">
    <citation type="journal article" date="2019" name="Commun. Biol.">
        <title>The bagworm genome reveals a unique fibroin gene that provides high tensile strength.</title>
        <authorList>
            <person name="Kono N."/>
            <person name="Nakamura H."/>
            <person name="Ohtoshi R."/>
            <person name="Tomita M."/>
            <person name="Numata K."/>
            <person name="Arakawa K."/>
        </authorList>
    </citation>
    <scope>NUCLEOTIDE SEQUENCE [LARGE SCALE GENOMIC DNA]</scope>
</reference>
<dbReference type="EMBL" id="BGZK01001309">
    <property type="protein sequence ID" value="GBP76925.1"/>
    <property type="molecule type" value="Genomic_DNA"/>
</dbReference>
<name>A0A4C1YRG0_EUMVA</name>
<evidence type="ECO:0000313" key="2">
    <source>
        <dbReference type="Proteomes" id="UP000299102"/>
    </source>
</evidence>
<proteinExistence type="predicted"/>
<dbReference type="AlphaFoldDB" id="A0A4C1YRG0"/>